<dbReference type="Gene3D" id="3.40.50.1820">
    <property type="entry name" value="alpha/beta hydrolase"/>
    <property type="match status" value="1"/>
</dbReference>
<keyword evidence="5" id="KW-1185">Reference proteome</keyword>
<dbReference type="SUPFAM" id="SSF53474">
    <property type="entry name" value="alpha/beta-Hydrolases"/>
    <property type="match status" value="1"/>
</dbReference>
<name>A0ABQ7QQB0_PLUXY</name>
<accession>A0ABQ7QQB0</accession>
<feature type="domain" description="AB hydrolase-1" evidence="3">
    <location>
        <begin position="61"/>
        <end position="314"/>
    </location>
</feature>
<protein>
    <recommendedName>
        <fullName evidence="3">AB hydrolase-1 domain-containing protein</fullName>
    </recommendedName>
</protein>
<comment type="similarity">
    <text evidence="1">Belongs to the AB hydrolase superfamily.</text>
</comment>
<proteinExistence type="inferred from homology"/>
<comment type="caution">
    <text evidence="4">The sequence shown here is derived from an EMBL/GenBank/DDBJ whole genome shotgun (WGS) entry which is preliminary data.</text>
</comment>
<dbReference type="Proteomes" id="UP000823941">
    <property type="component" value="Chromosome 10"/>
</dbReference>
<evidence type="ECO:0000256" key="1">
    <source>
        <dbReference type="ARBA" id="ARBA00008645"/>
    </source>
</evidence>
<dbReference type="InterPro" id="IPR050266">
    <property type="entry name" value="AB_hydrolase_sf"/>
</dbReference>
<gene>
    <name evidence="4" type="ORF">JYU34_007386</name>
</gene>
<sequence length="340" mass="38937">MASKIFQTLVSRSKASRSLSAIQLIATNKLHTSQVPVKEIQIPTQWGHVAAKLWGNENQRPILALHGWQDNAGTWDPIAPMLAQGCSLLAIDFPGHGLSSWYPPGMHYYPWELPRLILHLKEYFQWDKLSLLCHSMGSIAGLRFASLFPDDVDTYIAIDSLIYDDYDLNFVVGKYQTNLQKLQIQQKRQHLEPPSYSMEEITKLWHLGTNKSVDLDSVQHLLKRGALPSKKDPQKFYVSRDARLKYTLFTAEDKKFVENLVLRLKCPTLYVKAIDSPYASDEYSVTLREIIAKNNDKFELQFVPGTHHVHLNNPEKVANLVIPFLQKHGLFSEELTKQNN</sequence>
<dbReference type="PANTHER" id="PTHR43798:SF14">
    <property type="entry name" value="SERINE HYDROLASE-LIKE PROTEIN DDB_G0286239"/>
    <property type="match status" value="1"/>
</dbReference>
<dbReference type="InterPro" id="IPR029058">
    <property type="entry name" value="AB_hydrolase_fold"/>
</dbReference>
<evidence type="ECO:0000259" key="3">
    <source>
        <dbReference type="Pfam" id="PF00561"/>
    </source>
</evidence>
<dbReference type="EMBL" id="JAHIBW010000010">
    <property type="protein sequence ID" value="KAG7307229.1"/>
    <property type="molecule type" value="Genomic_DNA"/>
</dbReference>
<evidence type="ECO:0000313" key="5">
    <source>
        <dbReference type="Proteomes" id="UP000823941"/>
    </source>
</evidence>
<dbReference type="Pfam" id="PF00561">
    <property type="entry name" value="Abhydrolase_1"/>
    <property type="match status" value="1"/>
</dbReference>
<keyword evidence="2" id="KW-0378">Hydrolase</keyword>
<evidence type="ECO:0000256" key="2">
    <source>
        <dbReference type="ARBA" id="ARBA00022801"/>
    </source>
</evidence>
<reference evidence="4 5" key="1">
    <citation type="submission" date="2021-06" db="EMBL/GenBank/DDBJ databases">
        <title>A haploid diamondback moth (Plutella xylostella L.) genome assembly resolves 31 chromosomes and identifies a diamide resistance mutation.</title>
        <authorList>
            <person name="Ward C.M."/>
            <person name="Perry K.D."/>
            <person name="Baker G."/>
            <person name="Powis K."/>
            <person name="Heckel D.G."/>
            <person name="Baxter S.W."/>
        </authorList>
    </citation>
    <scope>NUCLEOTIDE SEQUENCE [LARGE SCALE GENOMIC DNA]</scope>
    <source>
        <strain evidence="4 5">LV</strain>
        <tissue evidence="4">Single pupa</tissue>
    </source>
</reference>
<dbReference type="PANTHER" id="PTHR43798">
    <property type="entry name" value="MONOACYLGLYCEROL LIPASE"/>
    <property type="match status" value="1"/>
</dbReference>
<evidence type="ECO:0000313" key="4">
    <source>
        <dbReference type="EMBL" id="KAG7307229.1"/>
    </source>
</evidence>
<organism evidence="4 5">
    <name type="scientific">Plutella xylostella</name>
    <name type="common">Diamondback moth</name>
    <name type="synonym">Plutella maculipennis</name>
    <dbReference type="NCBI Taxonomy" id="51655"/>
    <lineage>
        <taxon>Eukaryota</taxon>
        <taxon>Metazoa</taxon>
        <taxon>Ecdysozoa</taxon>
        <taxon>Arthropoda</taxon>
        <taxon>Hexapoda</taxon>
        <taxon>Insecta</taxon>
        <taxon>Pterygota</taxon>
        <taxon>Neoptera</taxon>
        <taxon>Endopterygota</taxon>
        <taxon>Lepidoptera</taxon>
        <taxon>Glossata</taxon>
        <taxon>Ditrysia</taxon>
        <taxon>Yponomeutoidea</taxon>
        <taxon>Plutellidae</taxon>
        <taxon>Plutella</taxon>
    </lineage>
</organism>
<dbReference type="InterPro" id="IPR000073">
    <property type="entry name" value="AB_hydrolase_1"/>
</dbReference>